<dbReference type="InterPro" id="IPR016156">
    <property type="entry name" value="FAD/NAD-linked_Rdtase_dimer_sf"/>
</dbReference>
<comment type="caution">
    <text evidence="2">The sequence shown here is derived from an EMBL/GenBank/DDBJ whole genome shotgun (WGS) entry which is preliminary data.</text>
</comment>
<accession>A0ABP9ASH8</accession>
<protein>
    <submittedName>
        <fullName evidence="2">Uncharacterized protein</fullName>
    </submittedName>
</protein>
<evidence type="ECO:0000313" key="3">
    <source>
        <dbReference type="Proteomes" id="UP001501645"/>
    </source>
</evidence>
<gene>
    <name evidence="2" type="ORF">GCM10023351_32390</name>
</gene>
<sequence>MGLQPRVRQSVHPARSSVWRRGDERATCTRPATPHDGGDRAEPDAGGAGAPLRDKDAVAERILGVAQDPPGDHELDYAWTHHFGRRFQPLGTIDPVGRAVLRMSRPEERAAFYMVEDTQGTTGWISINAPRELATAMMRSRPNRAG</sequence>
<keyword evidence="3" id="KW-1185">Reference proteome</keyword>
<organism evidence="2 3">
    <name type="scientific">Microbacterium gilvum</name>
    <dbReference type="NCBI Taxonomy" id="1336204"/>
    <lineage>
        <taxon>Bacteria</taxon>
        <taxon>Bacillati</taxon>
        <taxon>Actinomycetota</taxon>
        <taxon>Actinomycetes</taxon>
        <taxon>Micrococcales</taxon>
        <taxon>Microbacteriaceae</taxon>
        <taxon>Microbacterium</taxon>
    </lineage>
</organism>
<evidence type="ECO:0000313" key="2">
    <source>
        <dbReference type="EMBL" id="GAA4784368.1"/>
    </source>
</evidence>
<dbReference type="SUPFAM" id="SSF55424">
    <property type="entry name" value="FAD/NAD-linked reductases, dimerisation (C-terminal) domain"/>
    <property type="match status" value="1"/>
</dbReference>
<dbReference type="EMBL" id="BAABKO010000007">
    <property type="protein sequence ID" value="GAA4784368.1"/>
    <property type="molecule type" value="Genomic_DNA"/>
</dbReference>
<proteinExistence type="predicted"/>
<dbReference type="Gene3D" id="3.30.390.30">
    <property type="match status" value="1"/>
</dbReference>
<feature type="region of interest" description="Disordered" evidence="1">
    <location>
        <begin position="1"/>
        <end position="53"/>
    </location>
</feature>
<dbReference type="Proteomes" id="UP001501645">
    <property type="component" value="Unassembled WGS sequence"/>
</dbReference>
<evidence type="ECO:0000256" key="1">
    <source>
        <dbReference type="SAM" id="MobiDB-lite"/>
    </source>
</evidence>
<reference evidence="3" key="1">
    <citation type="journal article" date="2019" name="Int. J. Syst. Evol. Microbiol.">
        <title>The Global Catalogue of Microorganisms (GCM) 10K type strain sequencing project: providing services to taxonomists for standard genome sequencing and annotation.</title>
        <authorList>
            <consortium name="The Broad Institute Genomics Platform"/>
            <consortium name="The Broad Institute Genome Sequencing Center for Infectious Disease"/>
            <person name="Wu L."/>
            <person name="Ma J."/>
        </authorList>
    </citation>
    <scope>NUCLEOTIDE SEQUENCE [LARGE SCALE GENOMIC DNA]</scope>
    <source>
        <strain evidence="3">JCM 18537</strain>
    </source>
</reference>
<name>A0ABP9ASH8_9MICO</name>